<dbReference type="InterPro" id="IPR011024">
    <property type="entry name" value="G_crystallin-like"/>
</dbReference>
<evidence type="ECO:0000313" key="5">
    <source>
        <dbReference type="EMBL" id="SFQ37537.1"/>
    </source>
</evidence>
<evidence type="ECO:0000256" key="1">
    <source>
        <dbReference type="ARBA" id="ARBA00009646"/>
    </source>
</evidence>
<dbReference type="RefSeq" id="WP_092019203.1">
    <property type="nucleotide sequence ID" value="NZ_FOXH01000016.1"/>
</dbReference>
<feature type="signal peptide" evidence="3">
    <location>
        <begin position="1"/>
        <end position="21"/>
    </location>
</feature>
<evidence type="ECO:0000313" key="6">
    <source>
        <dbReference type="Proteomes" id="UP000199306"/>
    </source>
</evidence>
<keyword evidence="2" id="KW-0677">Repeat</keyword>
<keyword evidence="6" id="KW-1185">Reference proteome</keyword>
<evidence type="ECO:0000259" key="4">
    <source>
        <dbReference type="PROSITE" id="PS50915"/>
    </source>
</evidence>
<dbReference type="Gene3D" id="2.60.20.10">
    <property type="entry name" value="Crystallins"/>
    <property type="match status" value="1"/>
</dbReference>
<gene>
    <name evidence="5" type="ORF">SAMN04515674_11675</name>
</gene>
<dbReference type="STRING" id="1079859.SAMN04515674_11675"/>
<dbReference type="AlphaFoldDB" id="A0A1I5Y0M9"/>
<dbReference type="PROSITE" id="PS50915">
    <property type="entry name" value="CRYSTALLIN_BETA_GAMMA"/>
    <property type="match status" value="1"/>
</dbReference>
<accession>A0A1I5Y0M9</accession>
<dbReference type="InterPro" id="IPR001064">
    <property type="entry name" value="Beta/gamma_crystallin"/>
</dbReference>
<dbReference type="Proteomes" id="UP000199306">
    <property type="component" value="Unassembled WGS sequence"/>
</dbReference>
<feature type="chain" id="PRO_5011487928" evidence="3">
    <location>
        <begin position="22"/>
        <end position="404"/>
    </location>
</feature>
<sequence>MKKAPFSLVCLSALFFSLFSACSKQEISALNNDSQLKSSPSSSKVTTPAATIFGGGPIYQNRTVTIPELKASGFTEVVVWNIQVKTNGDLNFNGEFPVASNGSYTGGSTYPNFANDMLSLKTGTTSVNRVTFSIGSSNVGDFQNIRDIINAQGTGPTSILYKNFQALKTATGADAIDLDDENCYDSSTMIQLCVMLGNLGYNVALDPYTNATFWTGVATSVNNQRANTIDQVHLQCYSGGSGNSPCSGWNFGTIPVHPGLWDSNYTPSGVQTKITGWKNSCGITGGFMWLYDDFVNNGKAAQYATAIKNGLGTGTSTGVKFYQNSNYGGASTSFIPKGNYTLSQLQSYGFVNDWASSIKIPAGWTVIIYQNDNFGGTSWTLTADNANFITLAGLNDQASSCKIQ</sequence>
<dbReference type="PROSITE" id="PS51257">
    <property type="entry name" value="PROKAR_LIPOPROTEIN"/>
    <property type="match status" value="1"/>
</dbReference>
<evidence type="ECO:0000256" key="3">
    <source>
        <dbReference type="SAM" id="SignalP"/>
    </source>
</evidence>
<dbReference type="SMART" id="SM00247">
    <property type="entry name" value="XTALbg"/>
    <property type="match status" value="1"/>
</dbReference>
<protein>
    <submittedName>
        <fullName evidence="5">Beta/Gamma crystallin</fullName>
    </submittedName>
</protein>
<reference evidence="5 6" key="1">
    <citation type="submission" date="2016-10" db="EMBL/GenBank/DDBJ databases">
        <authorList>
            <person name="de Groot N.N."/>
        </authorList>
    </citation>
    <scope>NUCLEOTIDE SEQUENCE [LARGE SCALE GENOMIC DNA]</scope>
    <source>
        <strain evidence="6">E92,LMG 26720,CCM 7988</strain>
    </source>
</reference>
<dbReference type="SUPFAM" id="SSF49695">
    <property type="entry name" value="gamma-Crystallin-like"/>
    <property type="match status" value="1"/>
</dbReference>
<name>A0A1I5Y0M9_9BACT</name>
<keyword evidence="3" id="KW-0732">Signal</keyword>
<dbReference type="EMBL" id="FOXH01000016">
    <property type="protein sequence ID" value="SFQ37537.1"/>
    <property type="molecule type" value="Genomic_DNA"/>
</dbReference>
<evidence type="ECO:0000256" key="2">
    <source>
        <dbReference type="ARBA" id="ARBA00022737"/>
    </source>
</evidence>
<feature type="domain" description="Beta/gamma crystallin 'Greek key'" evidence="4">
    <location>
        <begin position="364"/>
        <end position="404"/>
    </location>
</feature>
<comment type="similarity">
    <text evidence="1">Belongs to the beta/gamma-crystallin family.</text>
</comment>
<organism evidence="5 6">
    <name type="scientific">Pseudarcicella hirudinis</name>
    <dbReference type="NCBI Taxonomy" id="1079859"/>
    <lineage>
        <taxon>Bacteria</taxon>
        <taxon>Pseudomonadati</taxon>
        <taxon>Bacteroidota</taxon>
        <taxon>Cytophagia</taxon>
        <taxon>Cytophagales</taxon>
        <taxon>Flectobacillaceae</taxon>
        <taxon>Pseudarcicella</taxon>
    </lineage>
</organism>
<proteinExistence type="inferred from homology"/>
<dbReference type="OrthoDB" id="954626at2"/>